<evidence type="ECO:0000256" key="7">
    <source>
        <dbReference type="ARBA" id="ARBA00022917"/>
    </source>
</evidence>
<reference evidence="15" key="2">
    <citation type="journal article" date="2024" name="Nature">
        <title>Anoxygenic phototroph of the Chloroflexota uses a type I reaction centre.</title>
        <authorList>
            <person name="Tsuji J.M."/>
            <person name="Shaw N.A."/>
            <person name="Nagashima S."/>
            <person name="Venkiteswaran J.J."/>
            <person name="Schiff S.L."/>
            <person name="Watanabe T."/>
            <person name="Fukui M."/>
            <person name="Hanada S."/>
            <person name="Tank M."/>
            <person name="Neufeld J.D."/>
        </authorList>
    </citation>
    <scope>NUCLEOTIDE SEQUENCE</scope>
    <source>
        <strain evidence="15">L227-S17</strain>
    </source>
</reference>
<dbReference type="GO" id="GO:0004814">
    <property type="term" value="F:arginine-tRNA ligase activity"/>
    <property type="evidence" value="ECO:0007669"/>
    <property type="project" value="UniProtKB-UniRule"/>
</dbReference>
<evidence type="ECO:0000313" key="15">
    <source>
        <dbReference type="EMBL" id="WJW68479.1"/>
    </source>
</evidence>
<dbReference type="PANTHER" id="PTHR11956:SF5">
    <property type="entry name" value="ARGININE--TRNA LIGASE, CYTOPLASMIC"/>
    <property type="match status" value="1"/>
</dbReference>
<comment type="similarity">
    <text evidence="2 10 11">Belongs to the class-I aminoacyl-tRNA synthetase family.</text>
</comment>
<dbReference type="RefSeq" id="WP_341470384.1">
    <property type="nucleotide sequence ID" value="NZ_CP128400.1"/>
</dbReference>
<organism evidence="14 16">
    <name type="scientific">Candidatus Chlorohelix allophototropha</name>
    <dbReference type="NCBI Taxonomy" id="3003348"/>
    <lineage>
        <taxon>Bacteria</taxon>
        <taxon>Bacillati</taxon>
        <taxon>Chloroflexota</taxon>
        <taxon>Chloroflexia</taxon>
        <taxon>Candidatus Chloroheliales</taxon>
        <taxon>Candidatus Chloroheliaceae</taxon>
        <taxon>Candidatus Chlorohelix</taxon>
    </lineage>
</organism>
<dbReference type="GO" id="GO:0005737">
    <property type="term" value="C:cytoplasm"/>
    <property type="evidence" value="ECO:0007669"/>
    <property type="project" value="UniProtKB-SubCell"/>
</dbReference>
<dbReference type="EC" id="6.1.1.19" evidence="10"/>
<dbReference type="HAMAP" id="MF_00123">
    <property type="entry name" value="Arg_tRNA_synth"/>
    <property type="match status" value="1"/>
</dbReference>
<name>A0A8T7M8Q7_9CHLR</name>
<dbReference type="AlphaFoldDB" id="A0A8T7M8Q7"/>
<sequence>MTVNEEIALLVKEAIHYAVQKGALPELALPEVFVERTPRYDHGDYACNVALKLKRAIPNSNSMRIAEIIRQYLKPNDSIAEVEIAQPGFINFRMKQGWLAGQVLEIIKAGQSYGNVELGNQTKVQVEFVSANPTGPITIASARGAALGDALANVLEAAGYEVEREFYVNDAGSRMEVFYSNCWYYYRKLQGEDATPPLENYPAAEFAARLLIEEYGNRFLALPDSEGRLKVGTLGIEVQLADIKATLERMGVKFNRWFREQSLFESGEVQITLEQLRKKGHVAEREGAVWFVSSALGQEKDNVLIRSNGLPTYFVSDIAYHYNKFITRGFQKVINIWGADHQGHIPRLKASLNALGLNPDDLTIIVMQMVMVNGARMKKTTGNIVTLDRVMSEVSADAIRYNLISRSQDTKIDFDLDLALAQSNENPVYYVQYAHARCASIFKQAPEKGINTWDDGDVYLLTNEGDLNLVRQLTLLPEIVAGAARNLEPHRLAFYSQELASAFHTYYHDNRVIDPDNVPLSKARLLLVKAVKVTLARVLSLMGMSAPEEL</sequence>
<evidence type="ECO:0000259" key="13">
    <source>
        <dbReference type="SMART" id="SM01016"/>
    </source>
</evidence>
<keyword evidence="6 10" id="KW-0067">ATP-binding</keyword>
<dbReference type="SMART" id="SM00836">
    <property type="entry name" value="DALR_1"/>
    <property type="match status" value="1"/>
</dbReference>
<dbReference type="FunFam" id="1.10.730.10:FF:000008">
    <property type="entry name" value="Arginine--tRNA ligase"/>
    <property type="match status" value="1"/>
</dbReference>
<comment type="catalytic activity">
    <reaction evidence="9 10">
        <text>tRNA(Arg) + L-arginine + ATP = L-arginyl-tRNA(Arg) + AMP + diphosphate</text>
        <dbReference type="Rhea" id="RHEA:20301"/>
        <dbReference type="Rhea" id="RHEA-COMP:9658"/>
        <dbReference type="Rhea" id="RHEA-COMP:9673"/>
        <dbReference type="ChEBI" id="CHEBI:30616"/>
        <dbReference type="ChEBI" id="CHEBI:32682"/>
        <dbReference type="ChEBI" id="CHEBI:33019"/>
        <dbReference type="ChEBI" id="CHEBI:78442"/>
        <dbReference type="ChEBI" id="CHEBI:78513"/>
        <dbReference type="ChEBI" id="CHEBI:456215"/>
        <dbReference type="EC" id="6.1.1.19"/>
    </reaction>
</comment>
<feature type="domain" description="DALR anticodon binding" evidence="12">
    <location>
        <begin position="431"/>
        <end position="550"/>
    </location>
</feature>
<dbReference type="Pfam" id="PF03485">
    <property type="entry name" value="Arg_tRNA_synt_N"/>
    <property type="match status" value="1"/>
</dbReference>
<dbReference type="SUPFAM" id="SSF47323">
    <property type="entry name" value="Anticodon-binding domain of a subclass of class I aminoacyl-tRNA synthetases"/>
    <property type="match status" value="1"/>
</dbReference>
<dbReference type="Gene3D" id="3.40.50.620">
    <property type="entry name" value="HUPs"/>
    <property type="match status" value="1"/>
</dbReference>
<dbReference type="SUPFAM" id="SSF55190">
    <property type="entry name" value="Arginyl-tRNA synthetase (ArgRS), N-terminal 'additional' domain"/>
    <property type="match status" value="1"/>
</dbReference>
<keyword evidence="4 10" id="KW-0436">Ligase</keyword>
<dbReference type="GO" id="GO:0006420">
    <property type="term" value="P:arginyl-tRNA aminoacylation"/>
    <property type="evidence" value="ECO:0007669"/>
    <property type="project" value="UniProtKB-UniRule"/>
</dbReference>
<dbReference type="InterPro" id="IPR008909">
    <property type="entry name" value="DALR_anticod-bd"/>
</dbReference>
<dbReference type="InterPro" id="IPR014729">
    <property type="entry name" value="Rossmann-like_a/b/a_fold"/>
</dbReference>
<evidence type="ECO:0000256" key="9">
    <source>
        <dbReference type="ARBA" id="ARBA00049339"/>
    </source>
</evidence>
<dbReference type="CDD" id="cd00671">
    <property type="entry name" value="ArgRS_core"/>
    <property type="match status" value="1"/>
</dbReference>
<evidence type="ECO:0000256" key="6">
    <source>
        <dbReference type="ARBA" id="ARBA00022840"/>
    </source>
</evidence>
<dbReference type="SUPFAM" id="SSF52374">
    <property type="entry name" value="Nucleotidylyl transferase"/>
    <property type="match status" value="1"/>
</dbReference>
<keyword evidence="5 10" id="KW-0547">Nucleotide-binding</keyword>
<dbReference type="PANTHER" id="PTHR11956">
    <property type="entry name" value="ARGINYL-TRNA SYNTHETASE"/>
    <property type="match status" value="1"/>
</dbReference>
<keyword evidence="8 10" id="KW-0030">Aminoacyl-tRNA synthetase</keyword>
<gene>
    <name evidence="10 15" type="primary">argS</name>
    <name evidence="14" type="ORF">HXX08_22040</name>
    <name evidence="15" type="ORF">OZ401_004092</name>
</gene>
<dbReference type="InterPro" id="IPR036695">
    <property type="entry name" value="Arg-tRNA-synth_N_sf"/>
</dbReference>
<keyword evidence="7 10" id="KW-0648">Protein biosynthesis</keyword>
<dbReference type="InterPro" id="IPR005148">
    <property type="entry name" value="Arg-tRNA-synth_N"/>
</dbReference>
<evidence type="ECO:0000256" key="4">
    <source>
        <dbReference type="ARBA" id="ARBA00022598"/>
    </source>
</evidence>
<evidence type="ECO:0000256" key="5">
    <source>
        <dbReference type="ARBA" id="ARBA00022741"/>
    </source>
</evidence>
<evidence type="ECO:0000256" key="8">
    <source>
        <dbReference type="ARBA" id="ARBA00023146"/>
    </source>
</evidence>
<evidence type="ECO:0000256" key="3">
    <source>
        <dbReference type="ARBA" id="ARBA00022490"/>
    </source>
</evidence>
<evidence type="ECO:0000259" key="12">
    <source>
        <dbReference type="SMART" id="SM00836"/>
    </source>
</evidence>
<dbReference type="NCBIfam" id="TIGR00456">
    <property type="entry name" value="argS"/>
    <property type="match status" value="1"/>
</dbReference>
<keyword evidence="3 10" id="KW-0963">Cytoplasm</keyword>
<evidence type="ECO:0000313" key="16">
    <source>
        <dbReference type="Proteomes" id="UP000521676"/>
    </source>
</evidence>
<dbReference type="EMBL" id="CP128400">
    <property type="protein sequence ID" value="WJW68479.1"/>
    <property type="molecule type" value="Genomic_DNA"/>
</dbReference>
<evidence type="ECO:0000256" key="2">
    <source>
        <dbReference type="ARBA" id="ARBA00005594"/>
    </source>
</evidence>
<accession>A0A8T7M8Q7</accession>
<evidence type="ECO:0000313" key="14">
    <source>
        <dbReference type="EMBL" id="NWJ48548.1"/>
    </source>
</evidence>
<comment type="subcellular location">
    <subcellularLocation>
        <location evidence="1 10">Cytoplasm</location>
    </subcellularLocation>
</comment>
<evidence type="ECO:0000256" key="10">
    <source>
        <dbReference type="HAMAP-Rule" id="MF_00123"/>
    </source>
</evidence>
<dbReference type="Pfam" id="PF05746">
    <property type="entry name" value="DALR_1"/>
    <property type="match status" value="1"/>
</dbReference>
<dbReference type="PRINTS" id="PR01038">
    <property type="entry name" value="TRNASYNTHARG"/>
</dbReference>
<dbReference type="GO" id="GO:0005524">
    <property type="term" value="F:ATP binding"/>
    <property type="evidence" value="ECO:0007669"/>
    <property type="project" value="UniProtKB-UniRule"/>
</dbReference>
<dbReference type="InterPro" id="IPR001278">
    <property type="entry name" value="Arg-tRNA-ligase"/>
</dbReference>
<reference evidence="14 16" key="1">
    <citation type="submission" date="2020-06" db="EMBL/GenBank/DDBJ databases">
        <title>Anoxygenic phototrophic Chloroflexota member uses a Type I reaction center.</title>
        <authorList>
            <person name="Tsuji J.M."/>
            <person name="Shaw N.A."/>
            <person name="Nagashima S."/>
            <person name="Venkiteswaran J."/>
            <person name="Schiff S.L."/>
            <person name="Hanada S."/>
            <person name="Tank M."/>
            <person name="Neufeld J.D."/>
        </authorList>
    </citation>
    <scope>NUCLEOTIDE SEQUENCE [LARGE SCALE GENOMIC DNA]</scope>
    <source>
        <strain evidence="14">L227-S17</strain>
    </source>
</reference>
<keyword evidence="17" id="KW-1185">Reference proteome</keyword>
<dbReference type="InterPro" id="IPR009080">
    <property type="entry name" value="tRNAsynth_Ia_anticodon-bd"/>
</dbReference>
<dbReference type="InterPro" id="IPR035684">
    <property type="entry name" value="ArgRS_core"/>
</dbReference>
<dbReference type="SMART" id="SM01016">
    <property type="entry name" value="Arg_tRNA_synt_N"/>
    <property type="match status" value="1"/>
</dbReference>
<dbReference type="Gene3D" id="1.10.730.10">
    <property type="entry name" value="Isoleucyl-tRNA Synthetase, Domain 1"/>
    <property type="match status" value="1"/>
</dbReference>
<dbReference type="Pfam" id="PF00750">
    <property type="entry name" value="tRNA-synt_1d"/>
    <property type="match status" value="2"/>
</dbReference>
<feature type="domain" description="Arginyl tRNA synthetase N-terminal" evidence="13">
    <location>
        <begin position="5"/>
        <end position="94"/>
    </location>
</feature>
<feature type="short sequence motif" description="'HIGH' region" evidence="10">
    <location>
        <begin position="131"/>
        <end position="141"/>
    </location>
</feature>
<dbReference type="Proteomes" id="UP001431572">
    <property type="component" value="Chromosome 2"/>
</dbReference>
<dbReference type="EMBL" id="JACATZ010000003">
    <property type="protein sequence ID" value="NWJ48548.1"/>
    <property type="molecule type" value="Genomic_DNA"/>
</dbReference>
<dbReference type="Proteomes" id="UP000521676">
    <property type="component" value="Unassembled WGS sequence"/>
</dbReference>
<evidence type="ECO:0000313" key="17">
    <source>
        <dbReference type="Proteomes" id="UP001431572"/>
    </source>
</evidence>
<evidence type="ECO:0000256" key="11">
    <source>
        <dbReference type="RuleBase" id="RU363038"/>
    </source>
</evidence>
<comment type="subunit">
    <text evidence="10">Monomer.</text>
</comment>
<proteinExistence type="inferred from homology"/>
<dbReference type="Gene3D" id="3.30.1360.70">
    <property type="entry name" value="Arginyl tRNA synthetase N-terminal domain"/>
    <property type="match status" value="1"/>
</dbReference>
<evidence type="ECO:0000256" key="1">
    <source>
        <dbReference type="ARBA" id="ARBA00004496"/>
    </source>
</evidence>
<protein>
    <recommendedName>
        <fullName evidence="10">Arginine--tRNA ligase</fullName>
        <ecNumber evidence="10">6.1.1.19</ecNumber>
    </recommendedName>
    <alternativeName>
        <fullName evidence="10">Arginyl-tRNA synthetase</fullName>
        <shortName evidence="10">ArgRS</shortName>
    </alternativeName>
</protein>